<protein>
    <recommendedName>
        <fullName evidence="4">Acyl-CoA carboxylase subunit epsilon</fullName>
    </recommendedName>
</protein>
<organism evidence="2 3">
    <name type="scientific">Streptomyces dioscori</name>
    <dbReference type="NCBI Taxonomy" id="2109333"/>
    <lineage>
        <taxon>Bacteria</taxon>
        <taxon>Bacillati</taxon>
        <taxon>Actinomycetota</taxon>
        <taxon>Actinomycetes</taxon>
        <taxon>Kitasatosporales</taxon>
        <taxon>Streptomycetaceae</taxon>
        <taxon>Streptomyces</taxon>
        <taxon>Streptomyces aurantiacus group</taxon>
    </lineage>
</organism>
<accession>A0A2P8PZQ5</accession>
<comment type="caution">
    <text evidence="2">The sequence shown here is derived from an EMBL/GenBank/DDBJ whole genome shotgun (WGS) entry which is preliminary data.</text>
</comment>
<keyword evidence="3" id="KW-1185">Reference proteome</keyword>
<dbReference type="EMBL" id="PYBJ01000025">
    <property type="protein sequence ID" value="PSM39474.1"/>
    <property type="molecule type" value="Genomic_DNA"/>
</dbReference>
<feature type="region of interest" description="Disordered" evidence="1">
    <location>
        <begin position="28"/>
        <end position="69"/>
    </location>
</feature>
<dbReference type="RefSeq" id="WP_107020340.1">
    <property type="nucleotide sequence ID" value="NZ_KZ679051.1"/>
</dbReference>
<dbReference type="Pfam" id="PF13822">
    <property type="entry name" value="ACC_epsilon"/>
    <property type="match status" value="1"/>
</dbReference>
<proteinExistence type="predicted"/>
<evidence type="ECO:0000313" key="2">
    <source>
        <dbReference type="EMBL" id="PSM39474.1"/>
    </source>
</evidence>
<evidence type="ECO:0000313" key="3">
    <source>
        <dbReference type="Proteomes" id="UP000240429"/>
    </source>
</evidence>
<gene>
    <name evidence="2" type="ORF">C6Y14_31875</name>
</gene>
<evidence type="ECO:0000256" key="1">
    <source>
        <dbReference type="SAM" id="MobiDB-lite"/>
    </source>
</evidence>
<evidence type="ECO:0008006" key="4">
    <source>
        <dbReference type="Google" id="ProtNLM"/>
    </source>
</evidence>
<reference evidence="2 3" key="1">
    <citation type="submission" date="2018-03" db="EMBL/GenBank/DDBJ databases">
        <title>Streptomyces dioscori sp. nov., a novel endophytic actinobacterium isolated from bulbil of Dioscorea bulbifera L.</title>
        <authorList>
            <person name="Zhikuan W."/>
        </authorList>
    </citation>
    <scope>NUCLEOTIDE SEQUENCE [LARGE SCALE GENOMIC DNA]</scope>
    <source>
        <strain evidence="2 3">A217</strain>
    </source>
</reference>
<name>A0A2P8PZQ5_9ACTN</name>
<dbReference type="InterPro" id="IPR032716">
    <property type="entry name" value="ACC_epsilon"/>
</dbReference>
<dbReference type="AlphaFoldDB" id="A0A2P8PZQ5"/>
<dbReference type="OrthoDB" id="3855623at2"/>
<dbReference type="Proteomes" id="UP000240429">
    <property type="component" value="Unassembled WGS sequence"/>
</dbReference>
<dbReference type="GO" id="GO:0003989">
    <property type="term" value="F:acetyl-CoA carboxylase activity"/>
    <property type="evidence" value="ECO:0007669"/>
    <property type="project" value="InterPro"/>
</dbReference>
<dbReference type="GO" id="GO:0004658">
    <property type="term" value="F:propionyl-CoA carboxylase activity"/>
    <property type="evidence" value="ECO:0007669"/>
    <property type="project" value="InterPro"/>
</dbReference>
<sequence length="69" mass="7506">MNIKVVRGNPTPEELAAALAVVRARAAAAETPPPGAARHRDAWSDPSRLAQTRLPSPGPRSWSHTFWPR</sequence>